<dbReference type="Proteomes" id="UP000195557">
    <property type="component" value="Unassembled WGS sequence"/>
</dbReference>
<feature type="compositionally biased region" description="Basic and acidic residues" evidence="13">
    <location>
        <begin position="1"/>
        <end position="10"/>
    </location>
</feature>
<evidence type="ECO:0000256" key="7">
    <source>
        <dbReference type="ARBA" id="ARBA00022840"/>
    </source>
</evidence>
<feature type="region of interest" description="Disordered" evidence="13">
    <location>
        <begin position="62"/>
        <end position="82"/>
    </location>
</feature>
<dbReference type="InterPro" id="IPR044492">
    <property type="entry name" value="P_typ_ATPase_HD_dom"/>
</dbReference>
<dbReference type="SUPFAM" id="SSF81653">
    <property type="entry name" value="Calcium ATPase, transduction domain A"/>
    <property type="match status" value="1"/>
</dbReference>
<feature type="compositionally biased region" description="Basic and acidic residues" evidence="13">
    <location>
        <begin position="261"/>
        <end position="275"/>
    </location>
</feature>
<dbReference type="GO" id="GO:0016020">
    <property type="term" value="C:membrane"/>
    <property type="evidence" value="ECO:0007669"/>
    <property type="project" value="UniProtKB-SubCell"/>
</dbReference>
<feature type="compositionally biased region" description="Low complexity" evidence="13">
    <location>
        <begin position="207"/>
        <end position="217"/>
    </location>
</feature>
<dbReference type="PRINTS" id="PR00119">
    <property type="entry name" value="CATATPASE"/>
</dbReference>
<keyword evidence="4 12" id="KW-0812">Transmembrane</keyword>
<dbReference type="SFLD" id="SFLDS00003">
    <property type="entry name" value="Haloacid_Dehalogenase"/>
    <property type="match status" value="1"/>
</dbReference>
<dbReference type="SUPFAM" id="SSF81665">
    <property type="entry name" value="Calcium ATPase, transmembrane domain M"/>
    <property type="match status" value="1"/>
</dbReference>
<dbReference type="Gene3D" id="3.30.70.100">
    <property type="match status" value="1"/>
</dbReference>
<dbReference type="Pfam" id="PF10187">
    <property type="entry name" value="FAM192A_Fyv6_N"/>
    <property type="match status" value="1"/>
</dbReference>
<keyword evidence="6 12" id="KW-0547">Nucleotide-binding</keyword>
<comment type="similarity">
    <text evidence="3 12">Belongs to the cation transport ATPase (P-type) (TC 3.A.3) family. Type IB subfamily.</text>
</comment>
<dbReference type="AlphaFoldDB" id="A0A1Y5IHF0"/>
<dbReference type="GO" id="GO:0043682">
    <property type="term" value="F:P-type divalent copper transporter activity"/>
    <property type="evidence" value="ECO:0007669"/>
    <property type="project" value="TreeGrafter"/>
</dbReference>
<dbReference type="PANTHER" id="PTHR43520:SF22">
    <property type="entry name" value="COPPER-TRANSPORTING ATPASE PAA1, CHLOROPLASTIC"/>
    <property type="match status" value="1"/>
</dbReference>
<feature type="compositionally biased region" description="Basic and acidic residues" evidence="13">
    <location>
        <begin position="67"/>
        <end position="82"/>
    </location>
</feature>
<dbReference type="SFLD" id="SFLDF00027">
    <property type="entry name" value="p-type_atpase"/>
    <property type="match status" value="1"/>
</dbReference>
<keyword evidence="10 12" id="KW-0472">Membrane</keyword>
<evidence type="ECO:0000256" key="9">
    <source>
        <dbReference type="ARBA" id="ARBA00022989"/>
    </source>
</evidence>
<organism evidence="15">
    <name type="scientific">Ostreococcus tauri</name>
    <name type="common">Marine green alga</name>
    <dbReference type="NCBI Taxonomy" id="70448"/>
    <lineage>
        <taxon>Eukaryota</taxon>
        <taxon>Viridiplantae</taxon>
        <taxon>Chlorophyta</taxon>
        <taxon>Mamiellophyceae</taxon>
        <taxon>Mamiellales</taxon>
        <taxon>Bathycoccaceae</taxon>
        <taxon>Ostreococcus</taxon>
    </lineage>
</organism>
<evidence type="ECO:0000256" key="1">
    <source>
        <dbReference type="ARBA" id="ARBA00004123"/>
    </source>
</evidence>
<accession>A0A1Y5IHF0</accession>
<keyword evidence="8" id="KW-1278">Translocase</keyword>
<feature type="transmembrane region" description="Helical" evidence="12">
    <location>
        <begin position="1073"/>
        <end position="1097"/>
    </location>
</feature>
<dbReference type="GO" id="GO:0005634">
    <property type="term" value="C:nucleus"/>
    <property type="evidence" value="ECO:0007669"/>
    <property type="project" value="UniProtKB-SubCell"/>
</dbReference>
<evidence type="ECO:0000256" key="5">
    <source>
        <dbReference type="ARBA" id="ARBA00022723"/>
    </source>
</evidence>
<dbReference type="Gene3D" id="3.40.1110.10">
    <property type="entry name" value="Calcium-transporting ATPase, cytoplasmic domain N"/>
    <property type="match status" value="1"/>
</dbReference>
<dbReference type="PROSITE" id="PS01229">
    <property type="entry name" value="COF_2"/>
    <property type="match status" value="1"/>
</dbReference>
<comment type="subcellular location">
    <subcellularLocation>
        <location evidence="2">Membrane</location>
        <topology evidence="2">Multi-pass membrane protein</topology>
    </subcellularLocation>
    <subcellularLocation>
        <location evidence="1">Nucleus</location>
    </subcellularLocation>
</comment>
<feature type="transmembrane region" description="Helical" evidence="12">
    <location>
        <begin position="1103"/>
        <end position="1122"/>
    </location>
</feature>
<evidence type="ECO:0000259" key="14">
    <source>
        <dbReference type="PROSITE" id="PS50846"/>
    </source>
</evidence>
<dbReference type="FunFam" id="2.70.150.10:FF:000002">
    <property type="entry name" value="Copper-transporting ATPase 1, putative"/>
    <property type="match status" value="1"/>
</dbReference>
<keyword evidence="9 12" id="KW-1133">Transmembrane helix</keyword>
<dbReference type="InterPro" id="IPR023299">
    <property type="entry name" value="ATPase_P-typ_cyto_dom_N"/>
</dbReference>
<dbReference type="InterPro" id="IPR036412">
    <property type="entry name" value="HAD-like_sf"/>
</dbReference>
<evidence type="ECO:0000256" key="3">
    <source>
        <dbReference type="ARBA" id="ARBA00006024"/>
    </source>
</evidence>
<evidence type="ECO:0000256" key="4">
    <source>
        <dbReference type="ARBA" id="ARBA00022692"/>
    </source>
</evidence>
<feature type="region of interest" description="Disordered" evidence="13">
    <location>
        <begin position="132"/>
        <end position="275"/>
    </location>
</feature>
<dbReference type="PRINTS" id="PR00120">
    <property type="entry name" value="HATPASE"/>
</dbReference>
<dbReference type="InterPro" id="IPR023298">
    <property type="entry name" value="ATPase_P-typ_TM_dom_sf"/>
</dbReference>
<evidence type="ECO:0000256" key="2">
    <source>
        <dbReference type="ARBA" id="ARBA00004141"/>
    </source>
</evidence>
<proteinExistence type="inferred from homology"/>
<dbReference type="InterPro" id="IPR019331">
    <property type="entry name" value="FAM192A/Fyv6_N"/>
</dbReference>
<dbReference type="PROSITE" id="PS00154">
    <property type="entry name" value="ATPASE_E1_E2"/>
    <property type="match status" value="1"/>
</dbReference>
<dbReference type="CDD" id="cd02079">
    <property type="entry name" value="P-type_ATPase_HM"/>
    <property type="match status" value="1"/>
</dbReference>
<dbReference type="NCBIfam" id="TIGR01494">
    <property type="entry name" value="ATPase_P-type"/>
    <property type="match status" value="2"/>
</dbReference>
<dbReference type="InterPro" id="IPR001757">
    <property type="entry name" value="P_typ_ATPase"/>
</dbReference>
<dbReference type="InterPro" id="IPR036163">
    <property type="entry name" value="HMA_dom_sf"/>
</dbReference>
<keyword evidence="11" id="KW-0539">Nucleus</keyword>
<dbReference type="eggNOG" id="KOG0207">
    <property type="taxonomic scope" value="Eukaryota"/>
</dbReference>
<feature type="compositionally biased region" description="Basic and acidic residues" evidence="13">
    <location>
        <begin position="190"/>
        <end position="206"/>
    </location>
</feature>
<dbReference type="InterPro" id="IPR027256">
    <property type="entry name" value="P-typ_ATPase_IB"/>
</dbReference>
<dbReference type="InterPro" id="IPR017969">
    <property type="entry name" value="Heavy-metal-associated_CS"/>
</dbReference>
<evidence type="ECO:0000313" key="15">
    <source>
        <dbReference type="EMBL" id="OUS46512.1"/>
    </source>
</evidence>
<dbReference type="SUPFAM" id="SSF55008">
    <property type="entry name" value="HMA, heavy metal-associated domain"/>
    <property type="match status" value="1"/>
</dbReference>
<evidence type="ECO:0000256" key="13">
    <source>
        <dbReference type="SAM" id="MobiDB-lite"/>
    </source>
</evidence>
<dbReference type="InterPro" id="IPR018303">
    <property type="entry name" value="ATPase_P-typ_P_site"/>
</dbReference>
<dbReference type="GO" id="GO:0055070">
    <property type="term" value="P:copper ion homeostasis"/>
    <property type="evidence" value="ECO:0007669"/>
    <property type="project" value="TreeGrafter"/>
</dbReference>
<dbReference type="Gene3D" id="3.40.50.1000">
    <property type="entry name" value="HAD superfamily/HAD-like"/>
    <property type="match status" value="1"/>
</dbReference>
<dbReference type="GO" id="GO:0005507">
    <property type="term" value="F:copper ion binding"/>
    <property type="evidence" value="ECO:0007669"/>
    <property type="project" value="TreeGrafter"/>
</dbReference>
<dbReference type="GO" id="GO:0005524">
    <property type="term" value="F:ATP binding"/>
    <property type="evidence" value="ECO:0007669"/>
    <property type="project" value="UniProtKB-UniRule"/>
</dbReference>
<dbReference type="Pfam" id="PF00702">
    <property type="entry name" value="Hydrolase"/>
    <property type="match status" value="1"/>
</dbReference>
<feature type="region of interest" description="Disordered" evidence="13">
    <location>
        <begin position="1"/>
        <end position="21"/>
    </location>
</feature>
<feature type="transmembrane region" description="Helical" evidence="12">
    <location>
        <begin position="550"/>
        <end position="570"/>
    </location>
</feature>
<dbReference type="PROSITE" id="PS01047">
    <property type="entry name" value="HMA_1"/>
    <property type="match status" value="1"/>
</dbReference>
<keyword evidence="7 12" id="KW-0067">ATP-binding</keyword>
<feature type="transmembrane region" description="Helical" evidence="12">
    <location>
        <begin position="754"/>
        <end position="776"/>
    </location>
</feature>
<dbReference type="NCBIfam" id="TIGR01525">
    <property type="entry name" value="ATPase-IB_hvy"/>
    <property type="match status" value="1"/>
</dbReference>
<feature type="transmembrane region" description="Helical" evidence="12">
    <location>
        <begin position="716"/>
        <end position="734"/>
    </location>
</feature>
<dbReference type="InterPro" id="IPR023214">
    <property type="entry name" value="HAD_sf"/>
</dbReference>
<dbReference type="InterPro" id="IPR006121">
    <property type="entry name" value="HMA_dom"/>
</dbReference>
<name>A0A1Y5IHF0_OSTTA</name>
<evidence type="ECO:0000256" key="10">
    <source>
        <dbReference type="ARBA" id="ARBA00023136"/>
    </source>
</evidence>
<evidence type="ECO:0000256" key="12">
    <source>
        <dbReference type="RuleBase" id="RU362081"/>
    </source>
</evidence>
<protein>
    <recommendedName>
        <fullName evidence="14">HMA domain-containing protein</fullName>
    </recommendedName>
</protein>
<dbReference type="SUPFAM" id="SSF56784">
    <property type="entry name" value="HAD-like"/>
    <property type="match status" value="1"/>
</dbReference>
<dbReference type="Gene3D" id="2.70.150.10">
    <property type="entry name" value="Calcium-transporting ATPase, cytoplasmic transduction domain A"/>
    <property type="match status" value="1"/>
</dbReference>
<sequence>MSTTRPRDDVTSVPMIRARDEERTFDREKVLGRDTASVFPSTTGGETSESARAAVQRKFITESELMTMRESERGGGDKGRETGKPLYQILAEREEHKEQEFQEKWASMKVGKNRPLDADEAEFLDEVENERRAAELKRKREENDELEKFKSLQRGTSATVREVENAPPAQEPPKPVVAVVKKKPTLVKARIKEPIEKKPSEVEKSSNESGSSSAESSGARAETRGDARSASTRELRFHPLARMRTRATNGSRCARCGASRGECEREDGDRPDRRTRWAMVGAAAVASGRAGRALALSGDGGSGANGGDGHGGEGGGSSSFGHDKSNYVGVSGGGELTLEEVVMLDVHGMHCGSCAARVRKILEGHGDVRTASVNLANESAVVRVTLDVPQVAGSDFENAIKEAAKLVGTKLAALVTAAGFPTSLRDAGGVAVAGVTGAEAARIKREERLKRIKESTQRVIVAWALASACLLGHLSHFFHSSAPWLRVLHSNPVHITLSIFAMAGPGRQILVDGWQSLRRGGPNMNTLVSLGAIASFSMSTAAMLLPSLGWPTFFEEPVMLLAFVLLGRAVEERAKLQATSDMSALLNLVPETARLVSTTGSADSDQPYYRTVPTSVIGPKDKIIVLPGDRIPIDGTVVSGCSTVDEAAITGEPIPRPKSMGDSVAAGTVNCDGVLTIEVVSSGDETQVAGIVRMVESAQQREAPVQRLADQVSGKFVYGVMAASAVTFTFWSTVGTKLFPSVLATAATAANAPILIALQMTASVLVVACPCALGLATPTAVLVGTSVGARHGLLIRGGDILEKASSLDTVIFDKTGTLTIGKPVLTDTRAVAGFSDDEIIALAGAVERNCRHPLALAISDAADKGGIQRYDVEEGTFIQVPGAGAKAMVNKRLVSVGTKAFVEDEKHQDVPAELLNSNDNPGRTPVFVGIDGKIVGVLEMEDEIRKDAMDTIKRLHDKNIQTIMISGDRLETAQAVGKLVGIDERFIFGGVKPAGKAELVEEFQREGKRVAMVGDGINDAAALAQADVGIAMASGVGAASEVASIVLLGDRLPQVSDAIDLSRATLNKIKQNLGWAFGYNLVGIPIAAGALLPAYGLSLTPSVAGAIMGFSSLGVMGNSLLLRMKGRELSKDESEGDEK</sequence>
<dbReference type="EMBL" id="KZ155783">
    <property type="protein sequence ID" value="OUS46512.1"/>
    <property type="molecule type" value="Genomic_DNA"/>
</dbReference>
<feature type="domain" description="HMA" evidence="14">
    <location>
        <begin position="340"/>
        <end position="408"/>
    </location>
</feature>
<feature type="compositionally biased region" description="Basic and acidic residues" evidence="13">
    <location>
        <begin position="221"/>
        <end position="237"/>
    </location>
</feature>
<gene>
    <name evidence="15" type="ORF">BE221DRAFT_168094</name>
</gene>
<dbReference type="GO" id="GO:0016887">
    <property type="term" value="F:ATP hydrolysis activity"/>
    <property type="evidence" value="ECO:0007669"/>
    <property type="project" value="InterPro"/>
</dbReference>
<feature type="region of interest" description="Disordered" evidence="13">
    <location>
        <begin position="301"/>
        <end position="323"/>
    </location>
</feature>
<evidence type="ECO:0000256" key="6">
    <source>
        <dbReference type="ARBA" id="ARBA00022741"/>
    </source>
</evidence>
<dbReference type="PROSITE" id="PS50846">
    <property type="entry name" value="HMA_2"/>
    <property type="match status" value="1"/>
</dbReference>
<dbReference type="Pfam" id="PF00403">
    <property type="entry name" value="HMA"/>
    <property type="match status" value="1"/>
</dbReference>
<dbReference type="InterPro" id="IPR008250">
    <property type="entry name" value="ATPase_P-typ_transduc_dom_A_sf"/>
</dbReference>
<dbReference type="CDD" id="cd00371">
    <property type="entry name" value="HMA"/>
    <property type="match status" value="1"/>
</dbReference>
<dbReference type="InterPro" id="IPR059000">
    <property type="entry name" value="ATPase_P-type_domA"/>
</dbReference>
<dbReference type="SFLD" id="SFLDG00002">
    <property type="entry name" value="C1.7:_P-type_atpase_like"/>
    <property type="match status" value="1"/>
</dbReference>
<evidence type="ECO:0000256" key="8">
    <source>
        <dbReference type="ARBA" id="ARBA00022967"/>
    </source>
</evidence>
<keyword evidence="5 12" id="KW-0479">Metal-binding</keyword>
<reference evidence="15" key="1">
    <citation type="submission" date="2017-04" db="EMBL/GenBank/DDBJ databases">
        <title>Population genomics of picophytoplankton unveils novel chromosome hypervariability.</title>
        <authorList>
            <consortium name="DOE Joint Genome Institute"/>
            <person name="Blanc-Mathieu R."/>
            <person name="Krasovec M."/>
            <person name="Hebrard M."/>
            <person name="Yau S."/>
            <person name="Desgranges E."/>
            <person name="Martin J."/>
            <person name="Schackwitz W."/>
            <person name="Kuo A."/>
            <person name="Salin G."/>
            <person name="Donnadieu C."/>
            <person name="Desdevises Y."/>
            <person name="Sanchez-Ferandin S."/>
            <person name="Moreau H."/>
            <person name="Rivals E."/>
            <person name="Grigoriev I.V."/>
            <person name="Grimsley N."/>
            <person name="Eyre-Walker A."/>
            <person name="Piganeau G."/>
        </authorList>
    </citation>
    <scope>NUCLEOTIDE SEQUENCE [LARGE SCALE GENOMIC DNA]</scope>
    <source>
        <strain evidence="15">RCC 1115</strain>
    </source>
</reference>
<evidence type="ECO:0000256" key="11">
    <source>
        <dbReference type="ARBA" id="ARBA00023242"/>
    </source>
</evidence>
<feature type="compositionally biased region" description="Gly residues" evidence="13">
    <location>
        <begin position="301"/>
        <end position="318"/>
    </location>
</feature>
<dbReference type="PANTHER" id="PTHR43520">
    <property type="entry name" value="ATP7, ISOFORM B"/>
    <property type="match status" value="1"/>
</dbReference>
<dbReference type="Pfam" id="PF00122">
    <property type="entry name" value="E1-E2_ATPase"/>
    <property type="match status" value="1"/>
</dbReference>
<feature type="compositionally biased region" description="Basic and acidic residues" evidence="13">
    <location>
        <begin position="132"/>
        <end position="150"/>
    </location>
</feature>